<dbReference type="OrthoDB" id="29013at2759"/>
<gene>
    <name evidence="6" type="primary">Aste57867_10900</name>
    <name evidence="5" type="ORF">As57867_010860</name>
    <name evidence="6" type="ORF">ASTE57867_10900</name>
</gene>
<dbReference type="SUPFAM" id="SSF48452">
    <property type="entry name" value="TPR-like"/>
    <property type="match status" value="1"/>
</dbReference>
<protein>
    <submittedName>
        <fullName evidence="6">Aste57867_10900 protein</fullName>
    </submittedName>
</protein>
<dbReference type="InterPro" id="IPR011990">
    <property type="entry name" value="TPR-like_helical_dom_sf"/>
</dbReference>
<dbReference type="EMBL" id="CAADRA010005258">
    <property type="protein sequence ID" value="VFT87768.1"/>
    <property type="molecule type" value="Genomic_DNA"/>
</dbReference>
<proteinExistence type="predicted"/>
<dbReference type="InterPro" id="IPR051012">
    <property type="entry name" value="CellSynth/LPSAsmb/PSIAsmb"/>
</dbReference>
<evidence type="ECO:0000313" key="6">
    <source>
        <dbReference type="EMBL" id="VFT87768.1"/>
    </source>
</evidence>
<dbReference type="PANTHER" id="PTHR45586">
    <property type="entry name" value="TPR REPEAT-CONTAINING PROTEIN PA4667"/>
    <property type="match status" value="1"/>
</dbReference>
<feature type="repeat" description="TPR" evidence="3">
    <location>
        <begin position="116"/>
        <end position="149"/>
    </location>
</feature>
<evidence type="ECO:0000256" key="3">
    <source>
        <dbReference type="PROSITE-ProRule" id="PRU00339"/>
    </source>
</evidence>
<dbReference type="EMBL" id="VJMH01005237">
    <property type="protein sequence ID" value="KAF0698477.1"/>
    <property type="molecule type" value="Genomic_DNA"/>
</dbReference>
<sequence>MAKRKRDKKTGGASAEATPAKKGKAKVVVKKQDVKEEENEDEEIEMDFDELVAAGSALHQLGAHDAAAETYEKALEKEPGNIDVMSSLAAAYDASEQKEEAVKMYRRVVALAPTNAQVWFRLGSLLVEQDAVPDAIKALEKVIDLEEDDSGGAYAALASCYGEQGDLDAAVALFDGAVKKHPASAKFQYNLATMLSARGGKKDRARAVALYEKAMELDPDSRDEMAEDLAELYEAMGESKKAAAVVRDTK</sequence>
<dbReference type="SMART" id="SM00028">
    <property type="entry name" value="TPR"/>
    <property type="match status" value="5"/>
</dbReference>
<feature type="compositionally biased region" description="Acidic residues" evidence="4">
    <location>
        <begin position="35"/>
        <end position="44"/>
    </location>
</feature>
<keyword evidence="7" id="KW-1185">Reference proteome</keyword>
<dbReference type="GO" id="GO:0006396">
    <property type="term" value="P:RNA processing"/>
    <property type="evidence" value="ECO:0007669"/>
    <property type="project" value="InterPro"/>
</dbReference>
<evidence type="ECO:0000313" key="5">
    <source>
        <dbReference type="EMBL" id="KAF0698477.1"/>
    </source>
</evidence>
<evidence type="ECO:0000256" key="1">
    <source>
        <dbReference type="ARBA" id="ARBA00022737"/>
    </source>
</evidence>
<dbReference type="PANTHER" id="PTHR45586:SF1">
    <property type="entry name" value="LIPOPOLYSACCHARIDE ASSEMBLY PROTEIN B"/>
    <property type="match status" value="1"/>
</dbReference>
<dbReference type="Proteomes" id="UP000332933">
    <property type="component" value="Unassembled WGS sequence"/>
</dbReference>
<dbReference type="Gene3D" id="1.25.40.10">
    <property type="entry name" value="Tetratricopeptide repeat domain"/>
    <property type="match status" value="1"/>
</dbReference>
<dbReference type="Pfam" id="PF14559">
    <property type="entry name" value="TPR_19"/>
    <property type="match status" value="1"/>
</dbReference>
<organism evidence="6 7">
    <name type="scientific">Aphanomyces stellatus</name>
    <dbReference type="NCBI Taxonomy" id="120398"/>
    <lineage>
        <taxon>Eukaryota</taxon>
        <taxon>Sar</taxon>
        <taxon>Stramenopiles</taxon>
        <taxon>Oomycota</taxon>
        <taxon>Saprolegniomycetes</taxon>
        <taxon>Saprolegniales</taxon>
        <taxon>Verrucalvaceae</taxon>
        <taxon>Aphanomyces</taxon>
    </lineage>
</organism>
<evidence type="ECO:0000256" key="4">
    <source>
        <dbReference type="SAM" id="MobiDB-lite"/>
    </source>
</evidence>
<feature type="repeat" description="TPR" evidence="3">
    <location>
        <begin position="151"/>
        <end position="184"/>
    </location>
</feature>
<dbReference type="InterPro" id="IPR003107">
    <property type="entry name" value="HAT"/>
</dbReference>
<keyword evidence="1" id="KW-0677">Repeat</keyword>
<keyword evidence="2 3" id="KW-0802">TPR repeat</keyword>
<feature type="region of interest" description="Disordered" evidence="4">
    <location>
        <begin position="1"/>
        <end position="44"/>
    </location>
</feature>
<reference evidence="6 7" key="1">
    <citation type="submission" date="2019-03" db="EMBL/GenBank/DDBJ databases">
        <authorList>
            <person name="Gaulin E."/>
            <person name="Dumas B."/>
        </authorList>
    </citation>
    <scope>NUCLEOTIDE SEQUENCE [LARGE SCALE GENOMIC DNA]</scope>
    <source>
        <strain evidence="6">CBS 568.67</strain>
    </source>
</reference>
<dbReference type="InterPro" id="IPR019734">
    <property type="entry name" value="TPR_rpt"/>
</dbReference>
<dbReference type="AlphaFoldDB" id="A0A485KRI6"/>
<dbReference type="SMART" id="SM00386">
    <property type="entry name" value="HAT"/>
    <property type="match status" value="4"/>
</dbReference>
<name>A0A485KRI6_9STRA</name>
<feature type="repeat" description="TPR" evidence="3">
    <location>
        <begin position="48"/>
        <end position="81"/>
    </location>
</feature>
<dbReference type="PROSITE" id="PS50005">
    <property type="entry name" value="TPR"/>
    <property type="match status" value="4"/>
</dbReference>
<reference evidence="5" key="2">
    <citation type="submission" date="2019-06" db="EMBL/GenBank/DDBJ databases">
        <title>Genomics analysis of Aphanomyces spp. identifies a new class of oomycete effector associated with host adaptation.</title>
        <authorList>
            <person name="Gaulin E."/>
        </authorList>
    </citation>
    <scope>NUCLEOTIDE SEQUENCE</scope>
    <source>
        <strain evidence="5">CBS 578.67</strain>
    </source>
</reference>
<dbReference type="Pfam" id="PF13432">
    <property type="entry name" value="TPR_16"/>
    <property type="match status" value="1"/>
</dbReference>
<accession>A0A485KRI6</accession>
<evidence type="ECO:0000313" key="7">
    <source>
        <dbReference type="Proteomes" id="UP000332933"/>
    </source>
</evidence>
<evidence type="ECO:0000256" key="2">
    <source>
        <dbReference type="ARBA" id="ARBA00022803"/>
    </source>
</evidence>
<feature type="repeat" description="TPR" evidence="3">
    <location>
        <begin position="82"/>
        <end position="115"/>
    </location>
</feature>